<dbReference type="PROSITE" id="PS51192">
    <property type="entry name" value="HELICASE_ATP_BIND_1"/>
    <property type="match status" value="1"/>
</dbReference>
<keyword evidence="2" id="KW-0547">Nucleotide-binding</keyword>
<dbReference type="AlphaFoldDB" id="A0A8S9ZME4"/>
<feature type="domain" description="DEAD-box RNA helicase Q" evidence="11">
    <location>
        <begin position="319"/>
        <end position="347"/>
    </location>
</feature>
<dbReference type="CDD" id="cd17953">
    <property type="entry name" value="DEADc_DDX46"/>
    <property type="match status" value="1"/>
</dbReference>
<sequence length="980" mass="111122">MPIGKFYSSRDSEREREERTKKDDRRSDSRRDRERRRSRSRSKSPRERDENRRIRERSEREKEPSSRKRKGEIDIGEIVNSADKDKITEKLDQEIQKRREKVEKWREQQKKLQEKKIAELGIPPPVPQEEKPSSSWTLDGEEDDEDNIIENGNGTMKEEEEQAVNGVAQVETNGASQNDQSMETTTANSEAVDEDPLDAYMAEISQKARAGAESKKARVVVIGAVSKSAPNKGDIVEPEDEPEQAGDDLDIDQTTSSLLAKGRMLSQTDHTRVYYRPFRKEFYKEVPEISKMTKKEVDEYREELDEIHVRGKNVPKPIKNWSQCGVDIKVMNVLKVHNYTKPTPIQAQAIPAIMSGRDVIGIAKTGSGKTLAFLIPMFRHVLDQPELEEMDGPIALIMSPTRELALQTWKEANKFAYNLRLRVVCVYGGVGISEQIAELKKGAEIVVCTPGRMIDMLAANNGKVTNLRRITYLVMDEADRMFDMGFEPQVMKIVNNIRPDKQTVLFSATFPKQMEGLARKILERPVEIVVTLKRFNKVGGRSVVCKDVEQHAFVLEEHQKFLKLLELLGQYWEYGNVLVFVEKQEKADDLVSQLMLAGYNCAPLHGGIDQDDRDFTILDFKMGRLKLMVATSVAARGLDVKKLILVVNYDAPNHYEDYVHRVGRTGRAGNKGYAYTFILPTGQEKIAGEICRAFETAGVAPPEDVFKLWVEYKAKMTSEGKELHLGSGGYSGSGFRYDEIEDESELNKRKLTKLMHGIESGMDDESENIDDQLIGMMKSSKRVVHRRAGSGWKSGKSGASTEKKVEAARAMAEQIAAKLGQTSMEKDSTQITAEAIMKGTDVQPLTLTGISLAKQKAMELNEKLDYLPSDNKEKESEQQIQYFEEELEINDFPQMLRFREVIAQIQEFVDVGISVKGTHYPPGKEPRPGQDRKLYLFIEARDELSLRRAKAEIVRTMRETLRMMAATGANRVVATGRYKI</sequence>
<comment type="catalytic activity">
    <reaction evidence="6">
        <text>ATP + H2O = ADP + phosphate + H(+)</text>
        <dbReference type="Rhea" id="RHEA:13065"/>
        <dbReference type="ChEBI" id="CHEBI:15377"/>
        <dbReference type="ChEBI" id="CHEBI:15378"/>
        <dbReference type="ChEBI" id="CHEBI:30616"/>
        <dbReference type="ChEBI" id="CHEBI:43474"/>
        <dbReference type="ChEBI" id="CHEBI:456216"/>
        <dbReference type="EC" id="3.6.4.13"/>
    </reaction>
</comment>
<evidence type="ECO:0000259" key="11">
    <source>
        <dbReference type="PROSITE" id="PS51195"/>
    </source>
</evidence>
<dbReference type="Pfam" id="PF00271">
    <property type="entry name" value="Helicase_C"/>
    <property type="match status" value="1"/>
</dbReference>
<feature type="compositionally biased region" description="Basic and acidic residues" evidence="8">
    <location>
        <begin position="8"/>
        <end position="32"/>
    </location>
</feature>
<feature type="compositionally biased region" description="Polar residues" evidence="8">
    <location>
        <begin position="170"/>
        <end position="189"/>
    </location>
</feature>
<dbReference type="SMART" id="SM00487">
    <property type="entry name" value="DEXDc"/>
    <property type="match status" value="1"/>
</dbReference>
<feature type="compositionally biased region" description="Basic and acidic residues" evidence="8">
    <location>
        <begin position="44"/>
        <end position="66"/>
    </location>
</feature>
<evidence type="ECO:0000313" key="12">
    <source>
        <dbReference type="EMBL" id="KAF7634433.1"/>
    </source>
</evidence>
<dbReference type="InterPro" id="IPR014001">
    <property type="entry name" value="Helicase_ATP-bd"/>
</dbReference>
<dbReference type="PROSITE" id="PS51195">
    <property type="entry name" value="Q_MOTIF"/>
    <property type="match status" value="1"/>
</dbReference>
<keyword evidence="4" id="KW-0347">Helicase</keyword>
<dbReference type="SUPFAM" id="SSF52540">
    <property type="entry name" value="P-loop containing nucleoside triphosphate hydrolases"/>
    <property type="match status" value="2"/>
</dbReference>
<keyword evidence="13" id="KW-1185">Reference proteome</keyword>
<proteinExistence type="predicted"/>
<reference evidence="12" key="1">
    <citation type="journal article" date="2020" name="Ecol. Evol.">
        <title>Genome structure and content of the rice root-knot nematode (Meloidogyne graminicola).</title>
        <authorList>
            <person name="Phan N.T."/>
            <person name="Danchin E.G.J."/>
            <person name="Klopp C."/>
            <person name="Perfus-Barbeoch L."/>
            <person name="Kozlowski D.K."/>
            <person name="Koutsovoulos G.D."/>
            <person name="Lopez-Roques C."/>
            <person name="Bouchez O."/>
            <person name="Zahm M."/>
            <person name="Besnard G."/>
            <person name="Bellafiore S."/>
        </authorList>
    </citation>
    <scope>NUCLEOTIDE SEQUENCE</scope>
    <source>
        <strain evidence="12">VN-18</strain>
    </source>
</reference>
<dbReference type="PROSITE" id="PS51194">
    <property type="entry name" value="HELICASE_CTER"/>
    <property type="match status" value="1"/>
</dbReference>
<dbReference type="CDD" id="cd18787">
    <property type="entry name" value="SF2_C_DEAD"/>
    <property type="match status" value="1"/>
</dbReference>
<dbReference type="GO" id="GO:0016787">
    <property type="term" value="F:hydrolase activity"/>
    <property type="evidence" value="ECO:0007669"/>
    <property type="project" value="UniProtKB-KW"/>
</dbReference>
<evidence type="ECO:0000256" key="4">
    <source>
        <dbReference type="ARBA" id="ARBA00022806"/>
    </source>
</evidence>
<keyword evidence="3" id="KW-0378">Hydrolase</keyword>
<evidence type="ECO:0000256" key="8">
    <source>
        <dbReference type="SAM" id="MobiDB-lite"/>
    </source>
</evidence>
<dbReference type="InterPro" id="IPR027417">
    <property type="entry name" value="P-loop_NTPase"/>
</dbReference>
<feature type="compositionally biased region" description="Basic residues" evidence="8">
    <location>
        <begin position="33"/>
        <end position="43"/>
    </location>
</feature>
<protein>
    <recommendedName>
        <fullName evidence="1">RNA helicase</fullName>
        <ecNumber evidence="1">3.6.4.13</ecNumber>
    </recommendedName>
</protein>
<dbReference type="Gene3D" id="3.40.50.300">
    <property type="entry name" value="P-loop containing nucleotide triphosphate hydrolases"/>
    <property type="match status" value="2"/>
</dbReference>
<feature type="domain" description="Helicase C-terminal" evidence="10">
    <location>
        <begin position="563"/>
        <end position="714"/>
    </location>
</feature>
<dbReference type="Proteomes" id="UP000605970">
    <property type="component" value="Unassembled WGS sequence"/>
</dbReference>
<dbReference type="GO" id="GO:0005524">
    <property type="term" value="F:ATP binding"/>
    <property type="evidence" value="ECO:0007669"/>
    <property type="project" value="UniProtKB-KW"/>
</dbReference>
<evidence type="ECO:0000256" key="7">
    <source>
        <dbReference type="PROSITE-ProRule" id="PRU00552"/>
    </source>
</evidence>
<dbReference type="FunFam" id="3.40.50.300:FF:000079">
    <property type="entry name" value="probable ATP-dependent RNA helicase DDX17"/>
    <property type="match status" value="1"/>
</dbReference>
<name>A0A8S9ZME4_9BILA</name>
<evidence type="ECO:0000256" key="2">
    <source>
        <dbReference type="ARBA" id="ARBA00022741"/>
    </source>
</evidence>
<feature type="short sequence motif" description="Q motif" evidence="7">
    <location>
        <begin position="319"/>
        <end position="347"/>
    </location>
</feature>
<dbReference type="GO" id="GO:0003676">
    <property type="term" value="F:nucleic acid binding"/>
    <property type="evidence" value="ECO:0007669"/>
    <property type="project" value="InterPro"/>
</dbReference>
<dbReference type="OrthoDB" id="196131at2759"/>
<dbReference type="Pfam" id="PF00270">
    <property type="entry name" value="DEAD"/>
    <property type="match status" value="1"/>
</dbReference>
<evidence type="ECO:0000259" key="10">
    <source>
        <dbReference type="PROSITE" id="PS51194"/>
    </source>
</evidence>
<comment type="caution">
    <text evidence="12">The sequence shown here is derived from an EMBL/GenBank/DDBJ whole genome shotgun (WGS) entry which is preliminary data.</text>
</comment>
<evidence type="ECO:0000256" key="5">
    <source>
        <dbReference type="ARBA" id="ARBA00022840"/>
    </source>
</evidence>
<dbReference type="GO" id="GO:0003724">
    <property type="term" value="F:RNA helicase activity"/>
    <property type="evidence" value="ECO:0007669"/>
    <property type="project" value="UniProtKB-EC"/>
</dbReference>
<dbReference type="EC" id="3.6.4.13" evidence="1"/>
<evidence type="ECO:0000256" key="1">
    <source>
        <dbReference type="ARBA" id="ARBA00012552"/>
    </source>
</evidence>
<feature type="region of interest" description="Disordered" evidence="8">
    <location>
        <begin position="1"/>
        <end position="195"/>
    </location>
</feature>
<feature type="compositionally biased region" description="Basic and acidic residues" evidence="8">
    <location>
        <begin position="82"/>
        <end position="118"/>
    </location>
</feature>
<accession>A0A8S9ZME4</accession>
<evidence type="ECO:0000256" key="3">
    <source>
        <dbReference type="ARBA" id="ARBA00022801"/>
    </source>
</evidence>
<gene>
    <name evidence="12" type="ORF">Mgra_00006188</name>
</gene>
<dbReference type="InterPro" id="IPR011545">
    <property type="entry name" value="DEAD/DEAH_box_helicase_dom"/>
</dbReference>
<dbReference type="GO" id="GO:0043186">
    <property type="term" value="C:P granule"/>
    <property type="evidence" value="ECO:0007669"/>
    <property type="project" value="UniProtKB-ARBA"/>
</dbReference>
<feature type="compositionally biased region" description="Acidic residues" evidence="8">
    <location>
        <begin position="236"/>
        <end position="249"/>
    </location>
</feature>
<dbReference type="InterPro" id="IPR014014">
    <property type="entry name" value="RNA_helicase_DEAD_Q_motif"/>
</dbReference>
<dbReference type="InterPro" id="IPR001650">
    <property type="entry name" value="Helicase_C-like"/>
</dbReference>
<dbReference type="PANTHER" id="PTHR47958">
    <property type="entry name" value="ATP-DEPENDENT RNA HELICASE DBP3"/>
    <property type="match status" value="1"/>
</dbReference>
<evidence type="ECO:0000313" key="13">
    <source>
        <dbReference type="Proteomes" id="UP000605970"/>
    </source>
</evidence>
<dbReference type="PROSITE" id="PS00039">
    <property type="entry name" value="DEAD_ATP_HELICASE"/>
    <property type="match status" value="1"/>
</dbReference>
<evidence type="ECO:0000256" key="6">
    <source>
        <dbReference type="ARBA" id="ARBA00047984"/>
    </source>
</evidence>
<evidence type="ECO:0000259" key="9">
    <source>
        <dbReference type="PROSITE" id="PS51192"/>
    </source>
</evidence>
<dbReference type="SMART" id="SM00490">
    <property type="entry name" value="HELICc"/>
    <property type="match status" value="1"/>
</dbReference>
<dbReference type="InterPro" id="IPR000629">
    <property type="entry name" value="RNA-helicase_DEAD-box_CS"/>
</dbReference>
<keyword evidence="5" id="KW-0067">ATP-binding</keyword>
<feature type="domain" description="Helicase ATP-binding" evidence="9">
    <location>
        <begin position="350"/>
        <end position="528"/>
    </location>
</feature>
<feature type="compositionally biased region" description="Acidic residues" evidence="8">
    <location>
        <begin position="139"/>
        <end position="148"/>
    </location>
</feature>
<organism evidence="12 13">
    <name type="scientific">Meloidogyne graminicola</name>
    <dbReference type="NCBI Taxonomy" id="189291"/>
    <lineage>
        <taxon>Eukaryota</taxon>
        <taxon>Metazoa</taxon>
        <taxon>Ecdysozoa</taxon>
        <taxon>Nematoda</taxon>
        <taxon>Chromadorea</taxon>
        <taxon>Rhabditida</taxon>
        <taxon>Tylenchina</taxon>
        <taxon>Tylenchomorpha</taxon>
        <taxon>Tylenchoidea</taxon>
        <taxon>Meloidogynidae</taxon>
        <taxon>Meloidogyninae</taxon>
        <taxon>Meloidogyne</taxon>
    </lineage>
</organism>
<feature type="region of interest" description="Disordered" evidence="8">
    <location>
        <begin position="229"/>
        <end position="249"/>
    </location>
</feature>
<dbReference type="EMBL" id="JABEBT010000058">
    <property type="protein sequence ID" value="KAF7634433.1"/>
    <property type="molecule type" value="Genomic_DNA"/>
</dbReference>